<dbReference type="Proteomes" id="UP000537131">
    <property type="component" value="Unassembled WGS sequence"/>
</dbReference>
<dbReference type="Pfam" id="PF02517">
    <property type="entry name" value="Rce1-like"/>
    <property type="match status" value="1"/>
</dbReference>
<proteinExistence type="predicted"/>
<evidence type="ECO:0000313" key="4">
    <source>
        <dbReference type="Proteomes" id="UP000537131"/>
    </source>
</evidence>
<dbReference type="GO" id="GO:0004175">
    <property type="term" value="F:endopeptidase activity"/>
    <property type="evidence" value="ECO:0007669"/>
    <property type="project" value="UniProtKB-ARBA"/>
</dbReference>
<keyword evidence="3" id="KW-0482">Metalloprotease</keyword>
<feature type="transmembrane region" description="Helical" evidence="1">
    <location>
        <begin position="52"/>
        <end position="75"/>
    </location>
</feature>
<keyword evidence="4" id="KW-1185">Reference proteome</keyword>
<keyword evidence="3" id="KW-0645">Protease</keyword>
<dbReference type="GO" id="GO:0008237">
    <property type="term" value="F:metallopeptidase activity"/>
    <property type="evidence" value="ECO:0007669"/>
    <property type="project" value="UniProtKB-KW"/>
</dbReference>
<feature type="transmembrane region" description="Helical" evidence="1">
    <location>
        <begin position="124"/>
        <end position="144"/>
    </location>
</feature>
<keyword evidence="3" id="KW-0378">Hydrolase</keyword>
<feature type="transmembrane region" description="Helical" evidence="1">
    <location>
        <begin position="183"/>
        <end position="202"/>
    </location>
</feature>
<reference evidence="3 4" key="1">
    <citation type="submission" date="2020-04" db="EMBL/GenBank/DDBJ databases">
        <authorList>
            <person name="Doyle D.A."/>
        </authorList>
    </citation>
    <scope>NUCLEOTIDE SEQUENCE [LARGE SCALE GENOMIC DNA]</scope>
    <source>
        <strain evidence="3 4">P21</strain>
    </source>
</reference>
<feature type="transmembrane region" description="Helical" evidence="1">
    <location>
        <begin position="6"/>
        <end position="27"/>
    </location>
</feature>
<reference evidence="3 4" key="2">
    <citation type="submission" date="2020-06" db="EMBL/GenBank/DDBJ databases">
        <title>Complete Genome Sequence of Clostridium muelleri sp. nov. P21T, an Acid-Alcohol Producing Acetogen Isolated from Old Hay.</title>
        <authorList>
            <person name="Duncan K.E."/>
            <person name="Tanner R.S."/>
        </authorList>
    </citation>
    <scope>NUCLEOTIDE SEQUENCE [LARGE SCALE GENOMIC DNA]</scope>
    <source>
        <strain evidence="3 4">P21</strain>
    </source>
</reference>
<evidence type="ECO:0000313" key="3">
    <source>
        <dbReference type="EMBL" id="NMM62993.1"/>
    </source>
</evidence>
<accession>A0A7Y0EGH8</accession>
<evidence type="ECO:0000259" key="2">
    <source>
        <dbReference type="Pfam" id="PF02517"/>
    </source>
</evidence>
<name>A0A7Y0EGH8_9CLOT</name>
<sequence>MQIINLLLSSVIQILMFSIIPFIWWAVRDRKKYGFLRWLGIKKPIIKNKAKYLMTFILIIIFLIILSIFVIPIFVDKSIMATNQFSGQGVAALIPAFIYAFLQTAFSEELFFRGFLTKRLIHKFGFEVGNIIQGLLFGAMHGVLFMSKVALFYTIVIVFFTGFLGLLMGWINEKQSEGSIISSWLLHGCFNIVASIIAMFNLGI</sequence>
<keyword evidence="1" id="KW-0472">Membrane</keyword>
<evidence type="ECO:0000256" key="1">
    <source>
        <dbReference type="SAM" id="Phobius"/>
    </source>
</evidence>
<dbReference type="InterPro" id="IPR003675">
    <property type="entry name" value="Rce1/LyrA-like_dom"/>
</dbReference>
<gene>
    <name evidence="3" type="ORF">HBE96_09810</name>
</gene>
<comment type="caution">
    <text evidence="3">The sequence shown here is derived from an EMBL/GenBank/DDBJ whole genome shotgun (WGS) entry which is preliminary data.</text>
</comment>
<feature type="transmembrane region" description="Helical" evidence="1">
    <location>
        <begin position="90"/>
        <end position="112"/>
    </location>
</feature>
<dbReference type="GO" id="GO:0080120">
    <property type="term" value="P:CAAX-box protein maturation"/>
    <property type="evidence" value="ECO:0007669"/>
    <property type="project" value="UniProtKB-ARBA"/>
</dbReference>
<feature type="transmembrane region" description="Helical" evidence="1">
    <location>
        <begin position="150"/>
        <end position="171"/>
    </location>
</feature>
<dbReference type="GO" id="GO:0006508">
    <property type="term" value="P:proteolysis"/>
    <property type="evidence" value="ECO:0007669"/>
    <property type="project" value="UniProtKB-KW"/>
</dbReference>
<dbReference type="RefSeq" id="WP_169297593.1">
    <property type="nucleotide sequence ID" value="NZ_JABBNI010000016.1"/>
</dbReference>
<protein>
    <submittedName>
        <fullName evidence="3">CPBP family intramembrane metalloprotease</fullName>
    </submittedName>
</protein>
<organism evidence="3 4">
    <name type="scientific">Clostridium muellerianum</name>
    <dbReference type="NCBI Taxonomy" id="2716538"/>
    <lineage>
        <taxon>Bacteria</taxon>
        <taxon>Bacillati</taxon>
        <taxon>Bacillota</taxon>
        <taxon>Clostridia</taxon>
        <taxon>Eubacteriales</taxon>
        <taxon>Clostridiaceae</taxon>
        <taxon>Clostridium</taxon>
    </lineage>
</organism>
<keyword evidence="1" id="KW-1133">Transmembrane helix</keyword>
<dbReference type="AlphaFoldDB" id="A0A7Y0EGH8"/>
<keyword evidence="1" id="KW-0812">Transmembrane</keyword>
<feature type="domain" description="CAAX prenyl protease 2/Lysostaphin resistance protein A-like" evidence="2">
    <location>
        <begin position="93"/>
        <end position="193"/>
    </location>
</feature>
<dbReference type="EMBL" id="JABBNI010000016">
    <property type="protein sequence ID" value="NMM62993.1"/>
    <property type="molecule type" value="Genomic_DNA"/>
</dbReference>